<feature type="signal peptide" evidence="1">
    <location>
        <begin position="1"/>
        <end position="28"/>
    </location>
</feature>
<dbReference type="AlphaFoldDB" id="A0A2H0BIY0"/>
<protein>
    <recommendedName>
        <fullName evidence="4">Cohesin domain-containing protein</fullName>
    </recommendedName>
</protein>
<accession>A0A2H0BIY0</accession>
<evidence type="ECO:0000256" key="1">
    <source>
        <dbReference type="SAM" id="SignalP"/>
    </source>
</evidence>
<organism evidence="2 3">
    <name type="scientific">candidate division WWE3 bacterium CG22_combo_CG10-13_8_21_14_all_39_12</name>
    <dbReference type="NCBI Taxonomy" id="1975094"/>
    <lineage>
        <taxon>Bacteria</taxon>
        <taxon>Katanobacteria</taxon>
    </lineage>
</organism>
<dbReference type="Proteomes" id="UP000228495">
    <property type="component" value="Unassembled WGS sequence"/>
</dbReference>
<sequence length="651" mass="67714">MLKARKYSKLLIIVILAALLLMPGIISAATNGPEDLDALSVSVSLVAPATTQAGQAITVQVNVTADTGSCFDTVGIYLDVDPNAAITSYTVSAGYNIVSGSQESTATSYGATLTAPGQIDSATETVMEFTITSNTAGSLTGITVDGTGVNKSAAWCGGAYADLKGATFNTTVQANTVSGKIVNDAVKPYGQEDVGDTGLAGATINILQQGTSTVVGTGTSIGDGTYTVSVDDIGTYDYEVLFPASTPPYLPTTGPTGHMGTVAVVSGGVTGLNVFARNQTQTTGTLGDLTPQLDSVGETATLSFEPVVGSTETTVINITADPFVVELDNAVTADLRIRQPGRATVFGQTQYAGTDPSQDYEFGSITPCVSTDPEARSDTLLADTVGINAAYNTANDTYNPVATTYSPNVDGADISAAINNFWSNCTGSHPDPNAIIGGLRTSNTDVEYGPDNPAATVRYDVRAPQSLQGVGAANEAEYNYIQLGSLSEPRGITSSDVVDITVSIYAKSAVPVGAIAVRMIMDIPNSEEGIVHVVTHEPAGMKTLWNEAAREIAIRIGTKFDVVMVDDSSDGLQLRPLSDDQPILTLHYAGTVCPSFMVVSEENVGTSAAVTTVANQTKDLYTAVTSVWTNCVEAEPRSPWRIFLSSITRAR</sequence>
<comment type="caution">
    <text evidence="2">The sequence shown here is derived from an EMBL/GenBank/DDBJ whole genome shotgun (WGS) entry which is preliminary data.</text>
</comment>
<name>A0A2H0BIY0_UNCKA</name>
<keyword evidence="1" id="KW-0732">Signal</keyword>
<evidence type="ECO:0000313" key="2">
    <source>
        <dbReference type="EMBL" id="PIP56960.1"/>
    </source>
</evidence>
<dbReference type="EMBL" id="PCSU01000003">
    <property type="protein sequence ID" value="PIP56960.1"/>
    <property type="molecule type" value="Genomic_DNA"/>
</dbReference>
<evidence type="ECO:0008006" key="4">
    <source>
        <dbReference type="Google" id="ProtNLM"/>
    </source>
</evidence>
<feature type="chain" id="PRO_5013755650" description="Cohesin domain-containing protein" evidence="1">
    <location>
        <begin position="29"/>
        <end position="651"/>
    </location>
</feature>
<reference evidence="2 3" key="1">
    <citation type="submission" date="2017-09" db="EMBL/GenBank/DDBJ databases">
        <title>Depth-based differentiation of microbial function through sediment-hosted aquifers and enrichment of novel symbionts in the deep terrestrial subsurface.</title>
        <authorList>
            <person name="Probst A.J."/>
            <person name="Ladd B."/>
            <person name="Jarett J.K."/>
            <person name="Geller-Mcgrath D.E."/>
            <person name="Sieber C.M."/>
            <person name="Emerson J.B."/>
            <person name="Anantharaman K."/>
            <person name="Thomas B.C."/>
            <person name="Malmstrom R."/>
            <person name="Stieglmeier M."/>
            <person name="Klingl A."/>
            <person name="Woyke T."/>
            <person name="Ryan C.M."/>
            <person name="Banfield J.F."/>
        </authorList>
    </citation>
    <scope>NUCLEOTIDE SEQUENCE [LARGE SCALE GENOMIC DNA]</scope>
    <source>
        <strain evidence="2">CG22_combo_CG10-13_8_21_14_all_39_12</strain>
    </source>
</reference>
<gene>
    <name evidence="2" type="ORF">COX05_00265</name>
</gene>
<proteinExistence type="predicted"/>
<evidence type="ECO:0000313" key="3">
    <source>
        <dbReference type="Proteomes" id="UP000228495"/>
    </source>
</evidence>